<feature type="transmembrane region" description="Helical" evidence="8">
    <location>
        <begin position="108"/>
        <end position="128"/>
    </location>
</feature>
<feature type="transmembrane region" description="Helical" evidence="8">
    <location>
        <begin position="276"/>
        <end position="296"/>
    </location>
</feature>
<dbReference type="OrthoDB" id="6428174at2759"/>
<comment type="caution">
    <text evidence="9">The sequence shown here is derived from an EMBL/GenBank/DDBJ whole genome shotgun (WGS) entry which is preliminary data.</text>
</comment>
<comment type="function">
    <text evidence="7 8">Acts as a Mg(2+) transporter. Can also transport other divalent cations such as Fe(2+), Sr(2+), Ba(2+), Mn(2+) and Co(2+) but to a much less extent than Mg(2+).</text>
</comment>
<dbReference type="GO" id="GO:0005769">
    <property type="term" value="C:early endosome"/>
    <property type="evidence" value="ECO:0007669"/>
    <property type="project" value="UniProtKB-SubCell"/>
</dbReference>
<feature type="transmembrane region" description="Helical" evidence="8">
    <location>
        <begin position="216"/>
        <end position="233"/>
    </location>
</feature>
<proteinExistence type="inferred from homology"/>
<protein>
    <recommendedName>
        <fullName evidence="8">Probable magnesium transporter</fullName>
    </recommendedName>
</protein>
<evidence type="ECO:0000256" key="4">
    <source>
        <dbReference type="ARBA" id="ARBA00022753"/>
    </source>
</evidence>
<feature type="transmembrane region" description="Helical" evidence="8">
    <location>
        <begin position="6"/>
        <end position="27"/>
    </location>
</feature>
<reference evidence="9" key="1">
    <citation type="submission" date="2020-03" db="EMBL/GenBank/DDBJ databases">
        <title>A high-quality chromosome-level genome assembly of a woody plant with both climbing and erect habits, Rhamnella rubrinervis.</title>
        <authorList>
            <person name="Lu Z."/>
            <person name="Yang Y."/>
            <person name="Zhu X."/>
            <person name="Sun Y."/>
        </authorList>
    </citation>
    <scope>NUCLEOTIDE SEQUENCE</scope>
    <source>
        <strain evidence="9">BYM</strain>
        <tissue evidence="9">Leaf</tissue>
    </source>
</reference>
<comment type="similarity">
    <text evidence="1 8">Belongs to the NIPA (TC 2.A.7) family.</text>
</comment>
<evidence type="ECO:0000256" key="7">
    <source>
        <dbReference type="ARBA" id="ARBA00025284"/>
    </source>
</evidence>
<dbReference type="Pfam" id="PF05653">
    <property type="entry name" value="Mg_trans_NIPA"/>
    <property type="match status" value="1"/>
</dbReference>
<dbReference type="PANTHER" id="PTHR12570:SF19">
    <property type="entry name" value="MAGNESIUM TRANSPORTER-RELATED"/>
    <property type="match status" value="1"/>
</dbReference>
<dbReference type="AlphaFoldDB" id="A0A8K0MPV1"/>
<keyword evidence="4 8" id="KW-0967">Endosome</keyword>
<keyword evidence="8" id="KW-0460">Magnesium</keyword>
<evidence type="ECO:0000256" key="6">
    <source>
        <dbReference type="ARBA" id="ARBA00023136"/>
    </source>
</evidence>
<comment type="subunit">
    <text evidence="2 8">Homodimer.</text>
</comment>
<keyword evidence="5 8" id="KW-1133">Transmembrane helix</keyword>
<feature type="transmembrane region" description="Helical" evidence="8">
    <location>
        <begin position="71"/>
        <end position="101"/>
    </location>
</feature>
<sequence length="351" mass="38225">MGFSKENIKGVLLALLSSLFIGASFIIKKKGLRRAAAASGVRAGVGGYSYLLEPLWWLGMITMIVGEAANFIAYAFAPAVLVTPLGALSIIVSAVLAHFILKEKLHKLGVLGCVMCIAGSVIIVIHAPQEYPINSVLQIWNMATQPAFLLYVASVIVLVFILVFHFSPRCGHTDVLVYTGICSLMGSLSVMSVKALGTSLKLTFEGKNQLIYPETWFFMLVVVTCVITQMNYLNKALDSFNTAVVSPIYYVMFTTLTILASVIMFKDWDGESGGSIISEICGFIVVLSGSILLHSTKEFERSSSFRGSSYMPVSPTLSTGLCSTNGESFKHDEENVLLPEEICLRRQESTR</sequence>
<dbReference type="SUPFAM" id="SSF103481">
    <property type="entry name" value="Multidrug resistance efflux transporter EmrE"/>
    <property type="match status" value="1"/>
</dbReference>
<dbReference type="PANTHER" id="PTHR12570">
    <property type="match status" value="1"/>
</dbReference>
<keyword evidence="8" id="KW-1003">Cell membrane</keyword>
<feature type="transmembrane region" description="Helical" evidence="8">
    <location>
        <begin position="148"/>
        <end position="166"/>
    </location>
</feature>
<dbReference type="EMBL" id="VOIH02000002">
    <property type="protein sequence ID" value="KAF3454296.1"/>
    <property type="molecule type" value="Genomic_DNA"/>
</dbReference>
<evidence type="ECO:0000256" key="8">
    <source>
        <dbReference type="RuleBase" id="RU363078"/>
    </source>
</evidence>
<keyword evidence="3 8" id="KW-0812">Transmembrane</keyword>
<keyword evidence="10" id="KW-1185">Reference proteome</keyword>
<dbReference type="Proteomes" id="UP000796880">
    <property type="component" value="Unassembled WGS sequence"/>
</dbReference>
<accession>A0A8K0MPV1</accession>
<feature type="transmembrane region" description="Helical" evidence="8">
    <location>
        <begin position="240"/>
        <end position="264"/>
    </location>
</feature>
<evidence type="ECO:0000256" key="5">
    <source>
        <dbReference type="ARBA" id="ARBA00022989"/>
    </source>
</evidence>
<keyword evidence="8" id="KW-0406">Ion transport</keyword>
<evidence type="ECO:0000256" key="3">
    <source>
        <dbReference type="ARBA" id="ARBA00022692"/>
    </source>
</evidence>
<feature type="transmembrane region" description="Helical" evidence="8">
    <location>
        <begin position="48"/>
        <end position="65"/>
    </location>
</feature>
<evidence type="ECO:0000256" key="2">
    <source>
        <dbReference type="ARBA" id="ARBA00011738"/>
    </source>
</evidence>
<keyword evidence="8" id="KW-0813">Transport</keyword>
<dbReference type="InterPro" id="IPR037185">
    <property type="entry name" value="EmrE-like"/>
</dbReference>
<keyword evidence="6 8" id="KW-0472">Membrane</keyword>
<dbReference type="GO" id="GO:0005886">
    <property type="term" value="C:plasma membrane"/>
    <property type="evidence" value="ECO:0007669"/>
    <property type="project" value="UniProtKB-SubCell"/>
</dbReference>
<organism evidence="9 10">
    <name type="scientific">Rhamnella rubrinervis</name>
    <dbReference type="NCBI Taxonomy" id="2594499"/>
    <lineage>
        <taxon>Eukaryota</taxon>
        <taxon>Viridiplantae</taxon>
        <taxon>Streptophyta</taxon>
        <taxon>Embryophyta</taxon>
        <taxon>Tracheophyta</taxon>
        <taxon>Spermatophyta</taxon>
        <taxon>Magnoliopsida</taxon>
        <taxon>eudicotyledons</taxon>
        <taxon>Gunneridae</taxon>
        <taxon>Pentapetalae</taxon>
        <taxon>rosids</taxon>
        <taxon>fabids</taxon>
        <taxon>Rosales</taxon>
        <taxon>Rhamnaceae</taxon>
        <taxon>rhamnoid group</taxon>
        <taxon>Rhamneae</taxon>
        <taxon>Rhamnella</taxon>
    </lineage>
</organism>
<evidence type="ECO:0000313" key="10">
    <source>
        <dbReference type="Proteomes" id="UP000796880"/>
    </source>
</evidence>
<gene>
    <name evidence="9" type="ORF">FNV43_RR04743</name>
</gene>
<dbReference type="GO" id="GO:0015095">
    <property type="term" value="F:magnesium ion transmembrane transporter activity"/>
    <property type="evidence" value="ECO:0007669"/>
    <property type="project" value="UniProtKB-UniRule"/>
</dbReference>
<evidence type="ECO:0000313" key="9">
    <source>
        <dbReference type="EMBL" id="KAF3454296.1"/>
    </source>
</evidence>
<evidence type="ECO:0000256" key="1">
    <source>
        <dbReference type="ARBA" id="ARBA00007001"/>
    </source>
</evidence>
<dbReference type="InterPro" id="IPR008521">
    <property type="entry name" value="Mg_trans_NIPA"/>
</dbReference>
<name>A0A8K0MPV1_9ROSA</name>
<feature type="transmembrane region" description="Helical" evidence="8">
    <location>
        <begin position="175"/>
        <end position="196"/>
    </location>
</feature>
<comment type="subcellular location">
    <subcellularLocation>
        <location evidence="8">Cell membrane</location>
        <topology evidence="8">Multi-pass membrane protein</topology>
    </subcellularLocation>
    <subcellularLocation>
        <location evidence="8">Early endosome</location>
    </subcellularLocation>
</comment>